<evidence type="ECO:0000256" key="7">
    <source>
        <dbReference type="ARBA" id="ARBA00023015"/>
    </source>
</evidence>
<evidence type="ECO:0000313" key="15">
    <source>
        <dbReference type="EMBL" id="KAL0831206.1"/>
    </source>
</evidence>
<evidence type="ECO:0000256" key="6">
    <source>
        <dbReference type="ARBA" id="ARBA00022833"/>
    </source>
</evidence>
<dbReference type="SMART" id="SM00355">
    <property type="entry name" value="ZnF_C2H2"/>
    <property type="match status" value="12"/>
</dbReference>
<feature type="domain" description="C2H2-type" evidence="13">
    <location>
        <begin position="416"/>
        <end position="443"/>
    </location>
</feature>
<accession>A0ABD0T0V2</accession>
<name>A0ABD0T0V2_LOXSC</name>
<feature type="domain" description="ZAD" evidence="14">
    <location>
        <begin position="49"/>
        <end position="125"/>
    </location>
</feature>
<keyword evidence="7" id="KW-0805">Transcription regulation</keyword>
<evidence type="ECO:0000259" key="13">
    <source>
        <dbReference type="PROSITE" id="PS50157"/>
    </source>
</evidence>
<dbReference type="Pfam" id="PF00096">
    <property type="entry name" value="zf-C2H2"/>
    <property type="match status" value="8"/>
</dbReference>
<dbReference type="PROSITE" id="PS50157">
    <property type="entry name" value="ZINC_FINGER_C2H2_2"/>
    <property type="match status" value="12"/>
</dbReference>
<feature type="domain" description="C2H2-type" evidence="13">
    <location>
        <begin position="273"/>
        <end position="300"/>
    </location>
</feature>
<dbReference type="AlphaFoldDB" id="A0ABD0T0V2"/>
<dbReference type="GO" id="GO:0005634">
    <property type="term" value="C:nucleus"/>
    <property type="evidence" value="ECO:0007669"/>
    <property type="project" value="UniProtKB-SubCell"/>
</dbReference>
<keyword evidence="5 11" id="KW-0863">Zinc-finger</keyword>
<evidence type="ECO:0000256" key="2">
    <source>
        <dbReference type="ARBA" id="ARBA00006991"/>
    </source>
</evidence>
<dbReference type="FunFam" id="3.30.160.60:FF:000624">
    <property type="entry name" value="zinc finger protein 697"/>
    <property type="match status" value="1"/>
</dbReference>
<organism evidence="15 16">
    <name type="scientific">Loxostege sticticalis</name>
    <name type="common">Beet webworm moth</name>
    <dbReference type="NCBI Taxonomy" id="481309"/>
    <lineage>
        <taxon>Eukaryota</taxon>
        <taxon>Metazoa</taxon>
        <taxon>Ecdysozoa</taxon>
        <taxon>Arthropoda</taxon>
        <taxon>Hexapoda</taxon>
        <taxon>Insecta</taxon>
        <taxon>Pterygota</taxon>
        <taxon>Neoptera</taxon>
        <taxon>Endopterygota</taxon>
        <taxon>Lepidoptera</taxon>
        <taxon>Glossata</taxon>
        <taxon>Ditrysia</taxon>
        <taxon>Pyraloidea</taxon>
        <taxon>Crambidae</taxon>
        <taxon>Pyraustinae</taxon>
        <taxon>Loxostege</taxon>
    </lineage>
</organism>
<feature type="domain" description="C2H2-type" evidence="13">
    <location>
        <begin position="215"/>
        <end position="243"/>
    </location>
</feature>
<dbReference type="InterPro" id="IPR036236">
    <property type="entry name" value="Znf_C2H2_sf"/>
</dbReference>
<keyword evidence="3 12" id="KW-0479">Metal-binding</keyword>
<feature type="domain" description="C2H2-type" evidence="13">
    <location>
        <begin position="499"/>
        <end position="526"/>
    </location>
</feature>
<dbReference type="Pfam" id="PF07776">
    <property type="entry name" value="zf-AD"/>
    <property type="match status" value="1"/>
</dbReference>
<feature type="binding site" evidence="12">
    <location>
        <position position="51"/>
    </location>
    <ligand>
        <name>Zn(2+)</name>
        <dbReference type="ChEBI" id="CHEBI:29105"/>
    </ligand>
</feature>
<feature type="domain" description="C2H2-type" evidence="13">
    <location>
        <begin position="527"/>
        <end position="554"/>
    </location>
</feature>
<sequence length="713" mass="80531">MESSNSSNEMKKEHNIKGDSAPFNCELERTEIPFHLIQHLSSKDSKISSLCRICLNSVGEDEMSSLLSTYDGKVLSDIIKSTTSVQVSPEDGLPSSICFICQSDAINCYKFKVKCEKSEYVLQSLLKEDIPDMLSEEVATNPAHLSDNEIKEEFNEEMEEQYLEDVDDFSSDDDTLCIVQNTTDQEKPELEMTVTDSKSFLEKMMTQFKSTDKQKSCNFCCKKFSKVKNLRAHMIRKHSSEKYSHPCGQCKEIFTSQHDLQVHSAVHSTGPLWKCNICQKEFKVKQKLRRHIQRHMEAKRFSCDVCGKTFCELYALRRHARVHTGEALDKKHACHICDKRYSESSTLALHIAGHRGERPCVCATCGKTFASARLLRSHRRVHSDAKPHACRYCDKRFRHESTLNTHHRTHTGEKPYVCAICGKTFIQNSNLRLHMRTHTGEKPYSCNKCDQKFTSGSSLKAHQRRHTGEKPYSCDICGKRFARMDLSAHNRLHAGARPYACSACPKAFVNAARLRNHCRIHTGEKPFECATCSKTFSAKSHLVQHVKKHQTKKKQGGDEVVIVQHVACGAPMYLRDIITDGKEIDQITETTGNNNGIEEPEMVNCEESKNNITLEIGQEMPLEVTGELIVQDDCDVKEILVMDNSQNDANYQSGNICLDTGGLNDANSDVNLVTMNEGTTIKLYQLDQSLVQIHSSGGQVTISKITSKMTANF</sequence>
<feature type="domain" description="C2H2-type" evidence="13">
    <location>
        <begin position="444"/>
        <end position="471"/>
    </location>
</feature>
<evidence type="ECO:0000256" key="1">
    <source>
        <dbReference type="ARBA" id="ARBA00004123"/>
    </source>
</evidence>
<comment type="caution">
    <text evidence="15">The sequence shown here is derived from an EMBL/GenBank/DDBJ whole genome shotgun (WGS) entry which is preliminary data.</text>
</comment>
<evidence type="ECO:0000256" key="12">
    <source>
        <dbReference type="PROSITE-ProRule" id="PRU01263"/>
    </source>
</evidence>
<gene>
    <name evidence="15" type="ORF">ABMA28_002063</name>
</gene>
<dbReference type="FunFam" id="3.30.160.60:FF:002343">
    <property type="entry name" value="Zinc finger protein 33A"/>
    <property type="match status" value="3"/>
</dbReference>
<dbReference type="Proteomes" id="UP001549921">
    <property type="component" value="Unassembled WGS sequence"/>
</dbReference>
<dbReference type="InterPro" id="IPR013087">
    <property type="entry name" value="Znf_C2H2_type"/>
</dbReference>
<dbReference type="FunFam" id="3.30.160.60:FF:000495">
    <property type="entry name" value="zinc finger protein 668"/>
    <property type="match status" value="1"/>
</dbReference>
<dbReference type="Gene3D" id="3.30.160.60">
    <property type="entry name" value="Classic Zinc Finger"/>
    <property type="match status" value="10"/>
</dbReference>
<dbReference type="GO" id="GO:0008270">
    <property type="term" value="F:zinc ion binding"/>
    <property type="evidence" value="ECO:0007669"/>
    <property type="project" value="UniProtKB-UniRule"/>
</dbReference>
<feature type="domain" description="C2H2-type" evidence="13">
    <location>
        <begin position="245"/>
        <end position="268"/>
    </location>
</feature>
<dbReference type="SMART" id="SM00868">
    <property type="entry name" value="zf-AD"/>
    <property type="match status" value="1"/>
</dbReference>
<dbReference type="FunFam" id="3.30.160.60:FF:000646">
    <property type="entry name" value="Myeloid zinc finger 1"/>
    <property type="match status" value="1"/>
</dbReference>
<proteinExistence type="inferred from homology"/>
<evidence type="ECO:0000256" key="11">
    <source>
        <dbReference type="PROSITE-ProRule" id="PRU00042"/>
    </source>
</evidence>
<keyword evidence="6 12" id="KW-0862">Zinc</keyword>
<dbReference type="PROSITE" id="PS51915">
    <property type="entry name" value="ZAD"/>
    <property type="match status" value="1"/>
</dbReference>
<dbReference type="PANTHER" id="PTHR24404">
    <property type="entry name" value="ZINC FINGER PROTEIN"/>
    <property type="match status" value="1"/>
</dbReference>
<evidence type="ECO:0000256" key="4">
    <source>
        <dbReference type="ARBA" id="ARBA00022737"/>
    </source>
</evidence>
<feature type="domain" description="C2H2-type" evidence="13">
    <location>
        <begin position="301"/>
        <end position="328"/>
    </location>
</feature>
<evidence type="ECO:0000313" key="16">
    <source>
        <dbReference type="Proteomes" id="UP001549921"/>
    </source>
</evidence>
<dbReference type="InterPro" id="IPR012934">
    <property type="entry name" value="Znf_AD"/>
</dbReference>
<evidence type="ECO:0000259" key="14">
    <source>
        <dbReference type="PROSITE" id="PS51915"/>
    </source>
</evidence>
<evidence type="ECO:0000256" key="10">
    <source>
        <dbReference type="ARBA" id="ARBA00023242"/>
    </source>
</evidence>
<dbReference type="SUPFAM" id="SSF57667">
    <property type="entry name" value="beta-beta-alpha zinc fingers"/>
    <property type="match status" value="6"/>
</dbReference>
<keyword evidence="8" id="KW-0238">DNA-binding</keyword>
<feature type="binding site" evidence="12">
    <location>
        <position position="101"/>
    </location>
    <ligand>
        <name>Zn(2+)</name>
        <dbReference type="ChEBI" id="CHEBI:29105"/>
    </ligand>
</feature>
<feature type="domain" description="C2H2-type" evidence="13">
    <location>
        <begin position="360"/>
        <end position="387"/>
    </location>
</feature>
<dbReference type="GO" id="GO:0045892">
    <property type="term" value="P:negative regulation of DNA-templated transcription"/>
    <property type="evidence" value="ECO:0007669"/>
    <property type="project" value="UniProtKB-ARBA"/>
</dbReference>
<dbReference type="InterPro" id="IPR050589">
    <property type="entry name" value="Ikaros_C2H2-ZF"/>
</dbReference>
<dbReference type="FunFam" id="3.30.160.60:FF:000621">
    <property type="entry name" value="FLT3-interacting zinc finger 1"/>
    <property type="match status" value="1"/>
</dbReference>
<feature type="binding site" evidence="12">
    <location>
        <position position="54"/>
    </location>
    <ligand>
        <name>Zn(2+)</name>
        <dbReference type="ChEBI" id="CHEBI:29105"/>
    </ligand>
</feature>
<keyword evidence="10" id="KW-0539">Nucleus</keyword>
<comment type="similarity">
    <text evidence="2">Belongs to the krueppel C2H2-type zinc-finger protein family.</text>
</comment>
<dbReference type="GO" id="GO:0003677">
    <property type="term" value="F:DNA binding"/>
    <property type="evidence" value="ECO:0007669"/>
    <property type="project" value="UniProtKB-KW"/>
</dbReference>
<feature type="domain" description="C2H2-type" evidence="13">
    <location>
        <begin position="388"/>
        <end position="415"/>
    </location>
</feature>
<dbReference type="Gene3D" id="3.40.1800.20">
    <property type="match status" value="1"/>
</dbReference>
<keyword evidence="9" id="KW-0804">Transcription</keyword>
<dbReference type="FunFam" id="3.30.160.60:FF:000193">
    <property type="entry name" value="Zinc finger protein 300"/>
    <property type="match status" value="1"/>
</dbReference>
<dbReference type="PANTHER" id="PTHR24404:SF114">
    <property type="entry name" value="KLUMPFUSS, ISOFORM B-RELATED"/>
    <property type="match status" value="1"/>
</dbReference>
<dbReference type="SUPFAM" id="SSF57716">
    <property type="entry name" value="Glucocorticoid receptor-like (DNA-binding domain)"/>
    <property type="match status" value="1"/>
</dbReference>
<evidence type="ECO:0000256" key="5">
    <source>
        <dbReference type="ARBA" id="ARBA00022771"/>
    </source>
</evidence>
<protein>
    <submittedName>
        <fullName evidence="15">Uncharacterized protein</fullName>
    </submittedName>
</protein>
<evidence type="ECO:0000256" key="3">
    <source>
        <dbReference type="ARBA" id="ARBA00022723"/>
    </source>
</evidence>
<feature type="domain" description="C2H2-type" evidence="13">
    <location>
        <begin position="332"/>
        <end position="359"/>
    </location>
</feature>
<feature type="binding site" evidence="12">
    <location>
        <position position="98"/>
    </location>
    <ligand>
        <name>Zn(2+)</name>
        <dbReference type="ChEBI" id="CHEBI:29105"/>
    </ligand>
</feature>
<reference evidence="15 16" key="1">
    <citation type="submission" date="2024-06" db="EMBL/GenBank/DDBJ databases">
        <title>A chromosome-level genome assembly of beet webworm, Loxostege sticticalis.</title>
        <authorList>
            <person name="Zhang Y."/>
        </authorList>
    </citation>
    <scope>NUCLEOTIDE SEQUENCE [LARGE SCALE GENOMIC DNA]</scope>
    <source>
        <strain evidence="15">AQ028</strain>
        <tissue evidence="15">Male pupae</tissue>
    </source>
</reference>
<evidence type="ECO:0000256" key="8">
    <source>
        <dbReference type="ARBA" id="ARBA00023125"/>
    </source>
</evidence>
<dbReference type="PROSITE" id="PS00028">
    <property type="entry name" value="ZINC_FINGER_C2H2_1"/>
    <property type="match status" value="11"/>
</dbReference>
<comment type="subcellular location">
    <subcellularLocation>
        <location evidence="1">Nucleus</location>
    </subcellularLocation>
</comment>
<dbReference type="EMBL" id="JBEDNZ010000012">
    <property type="protein sequence ID" value="KAL0831206.1"/>
    <property type="molecule type" value="Genomic_DNA"/>
</dbReference>
<keyword evidence="4" id="KW-0677">Repeat</keyword>
<feature type="domain" description="C2H2-type" evidence="13">
    <location>
        <begin position="472"/>
        <end position="498"/>
    </location>
</feature>
<evidence type="ECO:0000256" key="9">
    <source>
        <dbReference type="ARBA" id="ARBA00023163"/>
    </source>
</evidence>